<reference evidence="1" key="1">
    <citation type="submission" date="2023-06" db="EMBL/GenBank/DDBJ databases">
        <title>Genome-scale phylogeny and comparative genomics of the fungal order Sordariales.</title>
        <authorList>
            <consortium name="Lawrence Berkeley National Laboratory"/>
            <person name="Hensen N."/>
            <person name="Bonometti L."/>
            <person name="Westerberg I."/>
            <person name="Brannstrom I.O."/>
            <person name="Guillou S."/>
            <person name="Cros-Aarteil S."/>
            <person name="Calhoun S."/>
            <person name="Haridas S."/>
            <person name="Kuo A."/>
            <person name="Mondo S."/>
            <person name="Pangilinan J."/>
            <person name="Riley R."/>
            <person name="Labutti K."/>
            <person name="Andreopoulos B."/>
            <person name="Lipzen A."/>
            <person name="Chen C."/>
            <person name="Yanf M."/>
            <person name="Daum C."/>
            <person name="Ng V."/>
            <person name="Clum A."/>
            <person name="Steindorff A."/>
            <person name="Ohm R."/>
            <person name="Martin F."/>
            <person name="Silar P."/>
            <person name="Natvig D."/>
            <person name="Lalanne C."/>
            <person name="Gautier V."/>
            <person name="Ament-Velasquez S.L."/>
            <person name="Kruys A."/>
            <person name="Hutchinson M.I."/>
            <person name="Powell A.J."/>
            <person name="Barry K."/>
            <person name="Miller A.N."/>
            <person name="Grigoriev I.V."/>
            <person name="Debuchy R."/>
            <person name="Gladieux P."/>
            <person name="Thoren M.H."/>
            <person name="Johannesson H."/>
        </authorList>
    </citation>
    <scope>NUCLEOTIDE SEQUENCE</scope>
    <source>
        <strain evidence="1">CBS 540.89</strain>
    </source>
</reference>
<name>A0AA40BLX3_9PEZI</name>
<comment type="caution">
    <text evidence="1">The sequence shown here is derived from an EMBL/GenBank/DDBJ whole genome shotgun (WGS) entry which is preliminary data.</text>
</comment>
<dbReference type="Proteomes" id="UP001172159">
    <property type="component" value="Unassembled WGS sequence"/>
</dbReference>
<dbReference type="EMBL" id="JAUKTV010000006">
    <property type="protein sequence ID" value="KAK0736573.1"/>
    <property type="molecule type" value="Genomic_DNA"/>
</dbReference>
<evidence type="ECO:0000313" key="1">
    <source>
        <dbReference type="EMBL" id="KAK0736573.1"/>
    </source>
</evidence>
<protein>
    <submittedName>
        <fullName evidence="1">Uncharacterized protein</fullName>
    </submittedName>
</protein>
<sequence>MADLHSSSSYGPSSALSSIQVRAQAGWPSHGALTVLKISRTTPGPQPFMMIPLFQELHKLGRCVHGPCRNHPVFWIHSVLKSLRNKVKQRVSVRYNDATHGRIAHPIAQIHAIITCLPGLLKEALGAYSNLIQCGKWPLWALVGSKQCLQGASAHDVIGFVEHAEYASHSQHGKWRRDRRRWVLGRPT</sequence>
<organism evidence="1 2">
    <name type="scientific">Apiosordaria backusii</name>
    <dbReference type="NCBI Taxonomy" id="314023"/>
    <lineage>
        <taxon>Eukaryota</taxon>
        <taxon>Fungi</taxon>
        <taxon>Dikarya</taxon>
        <taxon>Ascomycota</taxon>
        <taxon>Pezizomycotina</taxon>
        <taxon>Sordariomycetes</taxon>
        <taxon>Sordariomycetidae</taxon>
        <taxon>Sordariales</taxon>
        <taxon>Lasiosphaeriaceae</taxon>
        <taxon>Apiosordaria</taxon>
    </lineage>
</organism>
<gene>
    <name evidence="1" type="ORF">B0T21DRAFT_393236</name>
</gene>
<dbReference type="AlphaFoldDB" id="A0AA40BLX3"/>
<evidence type="ECO:0000313" key="2">
    <source>
        <dbReference type="Proteomes" id="UP001172159"/>
    </source>
</evidence>
<keyword evidence="2" id="KW-1185">Reference proteome</keyword>
<proteinExistence type="predicted"/>
<accession>A0AA40BLX3</accession>